<dbReference type="Proteomes" id="UP000801864">
    <property type="component" value="Unassembled WGS sequence"/>
</dbReference>
<dbReference type="GO" id="GO:0006351">
    <property type="term" value="P:DNA-templated transcription"/>
    <property type="evidence" value="ECO:0007669"/>
    <property type="project" value="InterPro"/>
</dbReference>
<dbReference type="CDD" id="cd12148">
    <property type="entry name" value="fungal_TF_MHR"/>
    <property type="match status" value="1"/>
</dbReference>
<dbReference type="Pfam" id="PF04082">
    <property type="entry name" value="Fungal_trans"/>
    <property type="match status" value="1"/>
</dbReference>
<dbReference type="GO" id="GO:0008270">
    <property type="term" value="F:zinc ion binding"/>
    <property type="evidence" value="ECO:0007669"/>
    <property type="project" value="InterPro"/>
</dbReference>
<evidence type="ECO:0000256" key="1">
    <source>
        <dbReference type="ARBA" id="ARBA00004123"/>
    </source>
</evidence>
<feature type="region of interest" description="Disordered" evidence="3">
    <location>
        <begin position="1"/>
        <end position="22"/>
    </location>
</feature>
<dbReference type="SMART" id="SM00906">
    <property type="entry name" value="Fungal_trans"/>
    <property type="match status" value="1"/>
</dbReference>
<dbReference type="GO" id="GO:0005634">
    <property type="term" value="C:nucleus"/>
    <property type="evidence" value="ECO:0007669"/>
    <property type="project" value="UniProtKB-SubCell"/>
</dbReference>
<reference evidence="5 6" key="1">
    <citation type="submission" date="2018-06" db="EMBL/GenBank/DDBJ databases">
        <title>Genome analysis of cellulolytic fungus Trichoderma lentiforme CFAM-422.</title>
        <authorList>
            <person name="Steindorff A.S."/>
            <person name="Formighieri E.F."/>
            <person name="Midorikawa G.E.O."/>
            <person name="Tamietti M.S."/>
            <person name="Ramos E.Z."/>
            <person name="Silva A.S."/>
            <person name="Bon E.P.S."/>
            <person name="Mendes T.D."/>
            <person name="Damaso M.C.T."/>
            <person name="Favaro L.C.L."/>
        </authorList>
    </citation>
    <scope>NUCLEOTIDE SEQUENCE [LARGE SCALE GENOMIC DNA]</scope>
    <source>
        <strain evidence="5 6">CFAM-422</strain>
    </source>
</reference>
<sequence>MSEIENSHAGRSPSGQVPQSASVRDSSSVDIIFAIRIAQSLGLHRDPSRLHIKLSVIEIEIRRRLWFYVCGLDQISAEFHGPRPSIRNDDFDTRLPRNVDDADLSYETRVGIRRLPDGGRFTDMTVLLIRISTVRCFIVLDRMLRESSSTVSVDVENGADLQSDGRNRNRNAALEKMEQFIESVMLHHEEEYLKFSNGSDPMHKLTRLLAETTKSKLWIFYYRLLSGHSHMLRTNLGMNSRERYLSRCVALLEMLDGVVFDPATQVCYWLSSGILQLHALFQALQELLCSILNREEIPNIELLSRCRSCIDAAKLDFDSKEWTLLRHMKEMAETVRIINQTADTQKSVLAENLLPPTGGTSRDDLLTDFNQAGVA</sequence>
<feature type="compositionally biased region" description="Polar residues" evidence="3">
    <location>
        <begin position="13"/>
        <end position="22"/>
    </location>
</feature>
<gene>
    <name evidence="5" type="ORF">CFAM422_010107</name>
</gene>
<name>A0A9P5CAL1_9HYPO</name>
<dbReference type="InterPro" id="IPR050613">
    <property type="entry name" value="Sec_Metabolite_Reg"/>
</dbReference>
<proteinExistence type="predicted"/>
<dbReference type="AlphaFoldDB" id="A0A9P5CAL1"/>
<keyword evidence="6" id="KW-1185">Reference proteome</keyword>
<evidence type="ECO:0000256" key="3">
    <source>
        <dbReference type="SAM" id="MobiDB-lite"/>
    </source>
</evidence>
<comment type="subcellular location">
    <subcellularLocation>
        <location evidence="1">Nucleus</location>
    </subcellularLocation>
</comment>
<evidence type="ECO:0000256" key="2">
    <source>
        <dbReference type="ARBA" id="ARBA00023242"/>
    </source>
</evidence>
<evidence type="ECO:0000313" key="5">
    <source>
        <dbReference type="EMBL" id="KAF3063161.1"/>
    </source>
</evidence>
<comment type="caution">
    <text evidence="5">The sequence shown here is derived from an EMBL/GenBank/DDBJ whole genome shotgun (WGS) entry which is preliminary data.</text>
</comment>
<evidence type="ECO:0000259" key="4">
    <source>
        <dbReference type="SMART" id="SM00906"/>
    </source>
</evidence>
<accession>A0A9P5CAL1</accession>
<keyword evidence="2" id="KW-0539">Nucleus</keyword>
<dbReference type="PANTHER" id="PTHR31001:SF77">
    <property type="entry name" value="TRANSCRIPTION FACTOR, PUTATIVE (AFU_ORTHOLOGUE AFUA_3G12940)-RELATED"/>
    <property type="match status" value="1"/>
</dbReference>
<dbReference type="GO" id="GO:0003677">
    <property type="term" value="F:DNA binding"/>
    <property type="evidence" value="ECO:0007669"/>
    <property type="project" value="InterPro"/>
</dbReference>
<evidence type="ECO:0000313" key="6">
    <source>
        <dbReference type="Proteomes" id="UP000801864"/>
    </source>
</evidence>
<dbReference type="PANTHER" id="PTHR31001">
    <property type="entry name" value="UNCHARACTERIZED TRANSCRIPTIONAL REGULATORY PROTEIN"/>
    <property type="match status" value="1"/>
</dbReference>
<dbReference type="InterPro" id="IPR007219">
    <property type="entry name" value="XnlR_reg_dom"/>
</dbReference>
<organism evidence="5 6">
    <name type="scientific">Trichoderma lentiforme</name>
    <dbReference type="NCBI Taxonomy" id="1567552"/>
    <lineage>
        <taxon>Eukaryota</taxon>
        <taxon>Fungi</taxon>
        <taxon>Dikarya</taxon>
        <taxon>Ascomycota</taxon>
        <taxon>Pezizomycotina</taxon>
        <taxon>Sordariomycetes</taxon>
        <taxon>Hypocreomycetidae</taxon>
        <taxon>Hypocreales</taxon>
        <taxon>Hypocreaceae</taxon>
        <taxon>Trichoderma</taxon>
    </lineage>
</organism>
<protein>
    <submittedName>
        <fullName evidence="5">Bikaverin cluster transcription factor bik5</fullName>
    </submittedName>
</protein>
<dbReference type="EMBL" id="QLNT01000019">
    <property type="protein sequence ID" value="KAF3063161.1"/>
    <property type="molecule type" value="Genomic_DNA"/>
</dbReference>
<feature type="domain" description="Xylanolytic transcriptional activator regulatory" evidence="4">
    <location>
        <begin position="27"/>
        <end position="102"/>
    </location>
</feature>